<evidence type="ECO:0000256" key="1">
    <source>
        <dbReference type="SAM" id="SignalP"/>
    </source>
</evidence>
<accession>A0A2A3K095</accession>
<dbReference type="Proteomes" id="UP000217448">
    <property type="component" value="Unassembled WGS sequence"/>
</dbReference>
<reference evidence="3" key="1">
    <citation type="submission" date="2017-09" db="EMBL/GenBank/DDBJ databases">
        <title>Yangia sp. SAOS 153D whole genome sequencing.</title>
        <authorList>
            <person name="Verma A."/>
            <person name="Krishnamurthi S."/>
        </authorList>
    </citation>
    <scope>NUCLEOTIDE SEQUENCE [LARGE SCALE GENOMIC DNA]</scope>
    <source>
        <strain evidence="3">SAOS 153D</strain>
    </source>
</reference>
<gene>
    <name evidence="2" type="ORF">CLG85_001225</name>
    <name evidence="3" type="ORF">CLG85_01770</name>
</gene>
<evidence type="ECO:0000313" key="2">
    <source>
        <dbReference type="EMBL" id="MCT4369031.1"/>
    </source>
</evidence>
<reference evidence="4" key="2">
    <citation type="submission" date="2023-07" db="EMBL/GenBank/DDBJ databases">
        <title>Yangia mangrovi SAOS 153D genome.</title>
        <authorList>
            <person name="Verma A."/>
            <person name="Pal Y."/>
            <person name="Sundharam S."/>
            <person name="Bisht B."/>
            <person name="Srinivasan K."/>
        </authorList>
    </citation>
    <scope>NUCLEOTIDE SEQUENCE [LARGE SCALE GENOMIC DNA]</scope>
    <source>
        <strain evidence="4">SAOS 153D</strain>
    </source>
</reference>
<dbReference type="RefSeq" id="WP_095880706.1">
    <property type="nucleotide sequence ID" value="NZ_NTHN02000001.1"/>
</dbReference>
<keyword evidence="4" id="KW-1185">Reference proteome</keyword>
<evidence type="ECO:0000313" key="3">
    <source>
        <dbReference type="EMBL" id="PBD20843.1"/>
    </source>
</evidence>
<protein>
    <recommendedName>
        <fullName evidence="5">DUF2946 domain-containing protein</fullName>
    </recommendedName>
</protein>
<sequence>MLRYVFLWAALSLMFLSALTPLQAQTSSGCASTAAATAEDVCLAPGFVASSRVPAKKTCHACTFVDHPALPASPDATMAVGDTPDAIHATGRVISPDRRPPRA</sequence>
<dbReference type="EMBL" id="NTHN02000001">
    <property type="protein sequence ID" value="MCT4369031.1"/>
    <property type="molecule type" value="Genomic_DNA"/>
</dbReference>
<evidence type="ECO:0000313" key="4">
    <source>
        <dbReference type="Proteomes" id="UP000217448"/>
    </source>
</evidence>
<keyword evidence="1" id="KW-0732">Signal</keyword>
<dbReference type="AlphaFoldDB" id="A0A2A3K095"/>
<organism evidence="3">
    <name type="scientific">Alloyangia mangrovi</name>
    <dbReference type="NCBI Taxonomy" id="1779329"/>
    <lineage>
        <taxon>Bacteria</taxon>
        <taxon>Pseudomonadati</taxon>
        <taxon>Pseudomonadota</taxon>
        <taxon>Alphaproteobacteria</taxon>
        <taxon>Rhodobacterales</taxon>
        <taxon>Roseobacteraceae</taxon>
        <taxon>Alloyangia</taxon>
    </lineage>
</organism>
<evidence type="ECO:0008006" key="5">
    <source>
        <dbReference type="Google" id="ProtNLM"/>
    </source>
</evidence>
<comment type="caution">
    <text evidence="3">The sequence shown here is derived from an EMBL/GenBank/DDBJ whole genome shotgun (WGS) entry which is preliminary data.</text>
</comment>
<feature type="chain" id="PRO_5013353991" description="DUF2946 domain-containing protein" evidence="1">
    <location>
        <begin position="25"/>
        <end position="103"/>
    </location>
</feature>
<proteinExistence type="predicted"/>
<name>A0A2A3K095_9RHOB</name>
<feature type="signal peptide" evidence="1">
    <location>
        <begin position="1"/>
        <end position="24"/>
    </location>
</feature>
<reference evidence="2" key="3">
    <citation type="submission" date="2024-05" db="EMBL/GenBank/DDBJ databases">
        <title>Yangia mangrovi SAOS 153D genome.</title>
        <authorList>
            <person name="Verma A."/>
            <person name="Pal Y."/>
            <person name="Sundharam S."/>
            <person name="Bisht B."/>
            <person name="Srinivasan K."/>
        </authorList>
    </citation>
    <scope>NUCLEOTIDE SEQUENCE</scope>
    <source>
        <strain evidence="2">SAOS 153D</strain>
    </source>
</reference>
<dbReference type="EMBL" id="NTHN01000019">
    <property type="protein sequence ID" value="PBD20843.1"/>
    <property type="molecule type" value="Genomic_DNA"/>
</dbReference>
<dbReference type="PROSITE" id="PS51257">
    <property type="entry name" value="PROKAR_LIPOPROTEIN"/>
    <property type="match status" value="1"/>
</dbReference>